<accession>B9SX55</accession>
<feature type="region of interest" description="Disordered" evidence="6">
    <location>
        <begin position="583"/>
        <end position="627"/>
    </location>
</feature>
<name>B9SX55_RICCO</name>
<feature type="compositionally biased region" description="Basic and acidic residues" evidence="6">
    <location>
        <begin position="8"/>
        <end position="24"/>
    </location>
</feature>
<comment type="similarity">
    <text evidence="2">Belongs to the SAS10 family.</text>
</comment>
<feature type="compositionally biased region" description="Basic and acidic residues" evidence="6">
    <location>
        <begin position="476"/>
        <end position="485"/>
    </location>
</feature>
<dbReference type="Proteomes" id="UP000008311">
    <property type="component" value="Unassembled WGS sequence"/>
</dbReference>
<dbReference type="GO" id="GO:0005730">
    <property type="term" value="C:nucleolus"/>
    <property type="evidence" value="ECO:0000318"/>
    <property type="project" value="GO_Central"/>
</dbReference>
<keyword evidence="9" id="KW-1185">Reference proteome</keyword>
<dbReference type="FunCoup" id="B9SX55">
    <property type="interactions" value="2229"/>
</dbReference>
<dbReference type="PANTHER" id="PTHR13237">
    <property type="entry name" value="SOMETHING ABOUT SILENCING PROTEIN 10-RELATED"/>
    <property type="match status" value="1"/>
</dbReference>
<feature type="domain" description="Sas10 C-terminal" evidence="7">
    <location>
        <begin position="567"/>
        <end position="639"/>
    </location>
</feature>
<evidence type="ECO:0000259" key="7">
    <source>
        <dbReference type="Pfam" id="PF09368"/>
    </source>
</evidence>
<evidence type="ECO:0000256" key="2">
    <source>
        <dbReference type="ARBA" id="ARBA00010979"/>
    </source>
</evidence>
<dbReference type="InterPro" id="IPR018972">
    <property type="entry name" value="Sas10_C_dom"/>
</dbReference>
<dbReference type="Pfam" id="PF09368">
    <property type="entry name" value="Sas10"/>
    <property type="match status" value="1"/>
</dbReference>
<feature type="coiled-coil region" evidence="5">
    <location>
        <begin position="199"/>
        <end position="226"/>
    </location>
</feature>
<organism evidence="8 9">
    <name type="scientific">Ricinus communis</name>
    <name type="common">Castor bean</name>
    <dbReference type="NCBI Taxonomy" id="3988"/>
    <lineage>
        <taxon>Eukaryota</taxon>
        <taxon>Viridiplantae</taxon>
        <taxon>Streptophyta</taxon>
        <taxon>Embryophyta</taxon>
        <taxon>Tracheophyta</taxon>
        <taxon>Spermatophyta</taxon>
        <taxon>Magnoliopsida</taxon>
        <taxon>eudicotyledons</taxon>
        <taxon>Gunneridae</taxon>
        <taxon>Pentapetalae</taxon>
        <taxon>rosids</taxon>
        <taxon>fabids</taxon>
        <taxon>Malpighiales</taxon>
        <taxon>Euphorbiaceae</taxon>
        <taxon>Acalyphoideae</taxon>
        <taxon>Acalypheae</taxon>
        <taxon>Ricinus</taxon>
    </lineage>
</organism>
<evidence type="ECO:0000256" key="3">
    <source>
        <dbReference type="ARBA" id="ARBA00022553"/>
    </source>
</evidence>
<evidence type="ECO:0000256" key="1">
    <source>
        <dbReference type="ARBA" id="ARBA00004123"/>
    </source>
</evidence>
<gene>
    <name evidence="8" type="ORF">RCOM_0547700</name>
</gene>
<dbReference type="EMBL" id="EQ974217">
    <property type="protein sequence ID" value="EEF31804.1"/>
    <property type="molecule type" value="Genomic_DNA"/>
</dbReference>
<dbReference type="GO" id="GO:0032040">
    <property type="term" value="C:small-subunit processome"/>
    <property type="evidence" value="ECO:0000318"/>
    <property type="project" value="GO_Central"/>
</dbReference>
<feature type="region of interest" description="Disordered" evidence="6">
    <location>
        <begin position="501"/>
        <end position="533"/>
    </location>
</feature>
<dbReference type="InParanoid" id="B9SX55"/>
<dbReference type="PANTHER" id="PTHR13237:SF8">
    <property type="entry name" value="SOMETHING ABOUT SILENCING PROTEIN 10"/>
    <property type="match status" value="1"/>
</dbReference>
<keyword evidence="3" id="KW-0597">Phosphoprotein</keyword>
<evidence type="ECO:0000313" key="9">
    <source>
        <dbReference type="Proteomes" id="UP000008311"/>
    </source>
</evidence>
<feature type="region of interest" description="Disordered" evidence="6">
    <location>
        <begin position="1"/>
        <end position="31"/>
    </location>
</feature>
<dbReference type="eggNOG" id="KOG3118">
    <property type="taxonomic scope" value="Eukaryota"/>
</dbReference>
<feature type="region of interest" description="Disordered" evidence="6">
    <location>
        <begin position="465"/>
        <end position="485"/>
    </location>
</feature>
<protein>
    <submittedName>
        <fullName evidence="8">Something about silencing protein sas10, putative</fullName>
    </submittedName>
</protein>
<proteinExistence type="inferred from homology"/>
<dbReference type="STRING" id="3988.B9SX55"/>
<dbReference type="Pfam" id="PF04000">
    <property type="entry name" value="Sas10_Utp3"/>
    <property type="match status" value="1"/>
</dbReference>
<dbReference type="GO" id="GO:0000462">
    <property type="term" value="P:maturation of SSU-rRNA from tricistronic rRNA transcript (SSU-rRNA, 5.8S rRNA, LSU-rRNA)"/>
    <property type="evidence" value="ECO:0000318"/>
    <property type="project" value="GO_Central"/>
</dbReference>
<dbReference type="AlphaFoldDB" id="B9SX55"/>
<dbReference type="InterPro" id="IPR007146">
    <property type="entry name" value="Sas10/Utp3/C1D"/>
</dbReference>
<sequence length="639" mass="72066">MGKRGRNQKNDNRNAKRSSRREYIAPEDMDDDVDAFHKQRDIIPLDINGDDVESSEEEDEAVLDYEVVIALYYLKMQQKFMREKYGVSHDEIHDDEEVNEEDKDVWGGKKNIYYGGGDYEGGSSDSDALLEEEQAISKMQKKKTETLSMDDFGLENVADRELTMEEISVEGKRKTEDSLIKGLNALSKKEKMDAVYSSAPELVGLLSELNDALEELETRVNPLLDKVKMGGIILEGGLRYLEVKQLLLLAYCQAITFYLLLKSEGQPIRDHPVIARLVEIKGLLEKMKQLNGNFPSEVEEFLKKNNGTVAGESKVIQNAVPAYPSESARKDHNSALASAEADTKEPAKVPCSTSELVKSESLRDDEIKEKKHKHKTDQVAVQSVEMLKVRAKLEEKLKQKRLLSSFVPKLDKAQKHPKSVNRQLETYDDFNDDAIDVERGNHGLSNGQASLLGSSKLSQLVSAKANKPKAISGDDDLPKRDDIGERRRKHEIRVLAGAGVKSEDDAIHEPGTLETDEPSDMEEDGDTGGSGDEFYKEIKQKRDAKFVAKAEKYARKPTVPALPETIDGKRHITRQIEKNIGLTRQRRKDLKNPRKKYRTKHDKQKKRWKGQVQQIRKPDGSYGGETTGINAAISRSIRF</sequence>
<keyword evidence="5" id="KW-0175">Coiled coil</keyword>
<reference evidence="9" key="1">
    <citation type="journal article" date="2010" name="Nat. Biotechnol.">
        <title>Draft genome sequence of the oilseed species Ricinus communis.</title>
        <authorList>
            <person name="Chan A.P."/>
            <person name="Crabtree J."/>
            <person name="Zhao Q."/>
            <person name="Lorenzi H."/>
            <person name="Orvis J."/>
            <person name="Puiu D."/>
            <person name="Melake-Berhan A."/>
            <person name="Jones K.M."/>
            <person name="Redman J."/>
            <person name="Chen G."/>
            <person name="Cahoon E.B."/>
            <person name="Gedil M."/>
            <person name="Stanke M."/>
            <person name="Haas B.J."/>
            <person name="Wortman J.R."/>
            <person name="Fraser-Liggett C.M."/>
            <person name="Ravel J."/>
            <person name="Rabinowicz P.D."/>
        </authorList>
    </citation>
    <scope>NUCLEOTIDE SEQUENCE [LARGE SCALE GENOMIC DNA]</scope>
    <source>
        <strain evidence="9">cv. Hale</strain>
    </source>
</reference>
<comment type="subcellular location">
    <subcellularLocation>
        <location evidence="1">Nucleus</location>
    </subcellularLocation>
</comment>
<feature type="region of interest" description="Disordered" evidence="6">
    <location>
        <begin position="324"/>
        <end position="351"/>
    </location>
</feature>
<evidence type="ECO:0000256" key="6">
    <source>
        <dbReference type="SAM" id="MobiDB-lite"/>
    </source>
</evidence>
<keyword evidence="4" id="KW-0539">Nucleus</keyword>
<feature type="compositionally biased region" description="Acidic residues" evidence="6">
    <location>
        <begin position="514"/>
        <end position="526"/>
    </location>
</feature>
<evidence type="ECO:0000256" key="5">
    <source>
        <dbReference type="SAM" id="Coils"/>
    </source>
</evidence>
<evidence type="ECO:0000256" key="4">
    <source>
        <dbReference type="ARBA" id="ARBA00023242"/>
    </source>
</evidence>
<evidence type="ECO:0000313" key="8">
    <source>
        <dbReference type="EMBL" id="EEF31804.1"/>
    </source>
</evidence>
<feature type="compositionally biased region" description="Basic residues" evidence="6">
    <location>
        <begin position="584"/>
        <end position="609"/>
    </location>
</feature>